<keyword evidence="6" id="KW-1185">Reference proteome</keyword>
<dbReference type="SUPFAM" id="SSF56784">
    <property type="entry name" value="HAD-like"/>
    <property type="match status" value="1"/>
</dbReference>
<evidence type="ECO:0000256" key="2">
    <source>
        <dbReference type="ARBA" id="ARBA00022801"/>
    </source>
</evidence>
<dbReference type="GO" id="GO:0043715">
    <property type="term" value="F:2,3-diketo-5-methylthiopentyl-1-phosphate enolase activity"/>
    <property type="evidence" value="ECO:0007669"/>
    <property type="project" value="UniProtKB-UniRule"/>
</dbReference>
<accession>A0A9Q3YN88</accession>
<dbReference type="SFLD" id="SFLDF00044">
    <property type="entry name" value="enolase-phosphatase"/>
    <property type="match status" value="1"/>
</dbReference>
<dbReference type="RefSeq" id="WP_204429901.1">
    <property type="nucleotide sequence ID" value="NZ_JADDOL010000014.1"/>
</dbReference>
<sequence length="228" mass="24987">MTINAILTDIEGTTSSIAFVKDVLFPYADRQMEAFLERHWDDPTVAAAVGEAADQAGEALDTPARAARVLRRWIAEDRKITPLKTLQGLIWRAGYEQGDYRAHLYPDSAPRLRQWHHAGLPLYVYSSGSIAAQKLFFGYSEAGDLTPLFSGFFDTTSGGKKEADSYRVIQKAIGQPAETILFLSDVEAELDAARAAGLRTVLLDRDGVIDASAHPKVSSFDQIDPTAL</sequence>
<dbReference type="Gene3D" id="1.10.720.60">
    <property type="match status" value="1"/>
</dbReference>
<keyword evidence="1 4" id="KW-0028">Amino-acid biosynthesis</keyword>
<keyword evidence="4" id="KW-0460">Magnesium</keyword>
<dbReference type="NCBIfam" id="TIGR01691">
    <property type="entry name" value="enolase-ppase"/>
    <property type="match status" value="1"/>
</dbReference>
<dbReference type="GO" id="GO:0043716">
    <property type="term" value="F:2-hydroxy-3-keto-5-methylthiopentenyl-1-phosphate phosphatase activity"/>
    <property type="evidence" value="ECO:0007669"/>
    <property type="project" value="UniProtKB-UniRule"/>
</dbReference>
<comment type="pathway">
    <text evidence="4">Amino-acid biosynthesis; L-methionine biosynthesis via salvage pathway; L-methionine from S-methyl-5-thio-alpha-D-ribose 1-phosphate: step 4/6.</text>
</comment>
<keyword evidence="3 4" id="KW-0486">Methionine biosynthesis</keyword>
<comment type="cofactor">
    <cofactor evidence="4">
        <name>Mg(2+)</name>
        <dbReference type="ChEBI" id="CHEBI:18420"/>
    </cofactor>
    <text evidence="4">Binds 1 Mg(2+) ion per subunit.</text>
</comment>
<proteinExistence type="inferred from homology"/>
<dbReference type="GO" id="GO:0000287">
    <property type="term" value="F:magnesium ion binding"/>
    <property type="evidence" value="ECO:0007669"/>
    <property type="project" value="UniProtKB-UniRule"/>
</dbReference>
<dbReference type="SFLD" id="SFLDS00003">
    <property type="entry name" value="Haloacid_Dehalogenase"/>
    <property type="match status" value="1"/>
</dbReference>
<dbReference type="InterPro" id="IPR023943">
    <property type="entry name" value="Enolase-ppase_E1"/>
</dbReference>
<dbReference type="Gene3D" id="3.40.50.1000">
    <property type="entry name" value="HAD superfamily/HAD-like"/>
    <property type="match status" value="1"/>
</dbReference>
<protein>
    <recommendedName>
        <fullName evidence="4">Enolase-phosphatase E1</fullName>
        <ecNumber evidence="4">3.1.3.77</ecNumber>
    </recommendedName>
    <alternativeName>
        <fullName evidence="4">2,3-diketo-5-methylthio-1-phosphopentane phosphatase</fullName>
    </alternativeName>
</protein>
<gene>
    <name evidence="4 5" type="primary">mtnC</name>
    <name evidence="5" type="ORF">LL252_13565</name>
</gene>
<dbReference type="SFLD" id="SFLDG01133">
    <property type="entry name" value="C1.5.4:_Enolase-phosphatase_Li"/>
    <property type="match status" value="1"/>
</dbReference>
<dbReference type="HAMAP" id="MF_01681">
    <property type="entry name" value="Salvage_MtnC"/>
    <property type="match status" value="1"/>
</dbReference>
<dbReference type="SFLD" id="SFLDG01129">
    <property type="entry name" value="C1.5:_HAD__Beta-PGM__Phosphata"/>
    <property type="match status" value="1"/>
</dbReference>
<comment type="similarity">
    <text evidence="4">Belongs to the HAD-like hydrolase superfamily. MasA/MtnC family.</text>
</comment>
<dbReference type="EC" id="3.1.3.77" evidence="4"/>
<evidence type="ECO:0000313" key="5">
    <source>
        <dbReference type="EMBL" id="MCC4309599.1"/>
    </source>
</evidence>
<comment type="subunit">
    <text evidence="4">Monomer.</text>
</comment>
<dbReference type="Pfam" id="PF00702">
    <property type="entry name" value="Hydrolase"/>
    <property type="match status" value="1"/>
</dbReference>
<dbReference type="AlphaFoldDB" id="A0A9Q3YN88"/>
<dbReference type="GO" id="GO:0043874">
    <property type="term" value="F:acireductone synthase activity"/>
    <property type="evidence" value="ECO:0007669"/>
    <property type="project" value="UniProtKB-EC"/>
</dbReference>
<evidence type="ECO:0000256" key="1">
    <source>
        <dbReference type="ARBA" id="ARBA00022605"/>
    </source>
</evidence>
<dbReference type="PRINTS" id="PR00413">
    <property type="entry name" value="HADHALOGNASE"/>
</dbReference>
<comment type="function">
    <text evidence="4">Bifunctional enzyme that catalyzes the enolization of 2,3-diketo-5-methylthiopentyl-1-phosphate (DK-MTP-1-P) into the intermediate 2-hydroxy-3-keto-5-methylthiopentenyl-1-phosphate (HK-MTPenyl-1-P), which is then dephosphorylated to form the acireductone 1,2-dihydroxy-3-keto-5-methylthiopentene (DHK-MTPene).</text>
</comment>
<evidence type="ECO:0000256" key="3">
    <source>
        <dbReference type="ARBA" id="ARBA00023167"/>
    </source>
</evidence>
<evidence type="ECO:0000313" key="6">
    <source>
        <dbReference type="Proteomes" id="UP001108027"/>
    </source>
</evidence>
<dbReference type="InterPro" id="IPR036412">
    <property type="entry name" value="HAD-like_sf"/>
</dbReference>
<reference evidence="5" key="1">
    <citation type="submission" date="2021-10" db="EMBL/GenBank/DDBJ databases">
        <title>The diversity and Nitrogen Metabolism of Culturable Nitrate-Utilizing Bacteria Within the Oxygen Minimum Zone of the Changjiang (Yangtze River)Estuary.</title>
        <authorList>
            <person name="Zhang D."/>
            <person name="Zheng J."/>
            <person name="Liu S."/>
            <person name="He W."/>
        </authorList>
    </citation>
    <scope>NUCLEOTIDE SEQUENCE</scope>
    <source>
        <strain evidence="5">FXH-223</strain>
    </source>
</reference>
<dbReference type="InterPro" id="IPR006439">
    <property type="entry name" value="HAD-SF_hydro_IA"/>
</dbReference>
<dbReference type="EMBL" id="JAJGNA010000018">
    <property type="protein sequence ID" value="MCC4309599.1"/>
    <property type="molecule type" value="Genomic_DNA"/>
</dbReference>
<dbReference type="CDD" id="cd01629">
    <property type="entry name" value="HAD_EP"/>
    <property type="match status" value="1"/>
</dbReference>
<dbReference type="PANTHER" id="PTHR20371">
    <property type="entry name" value="ENOLASE-PHOSPHATASE E1"/>
    <property type="match status" value="1"/>
</dbReference>
<dbReference type="GO" id="GO:0019509">
    <property type="term" value="P:L-methionine salvage from methylthioadenosine"/>
    <property type="evidence" value="ECO:0007669"/>
    <property type="project" value="UniProtKB-UniRule"/>
</dbReference>
<comment type="pathway">
    <text evidence="4">Amino-acid biosynthesis; L-methionine biosynthesis via salvage pathway; L-methionine from S-methyl-5-thio-alpha-D-ribose 1-phosphate: step 3/6.</text>
</comment>
<evidence type="ECO:0000256" key="4">
    <source>
        <dbReference type="HAMAP-Rule" id="MF_01681"/>
    </source>
</evidence>
<dbReference type="Proteomes" id="UP001108027">
    <property type="component" value="Unassembled WGS sequence"/>
</dbReference>
<comment type="catalytic activity">
    <reaction evidence="4">
        <text>5-methylsulfanyl-2,3-dioxopentyl phosphate + H2O = 1,2-dihydroxy-5-(methylsulfanyl)pent-1-en-3-one + phosphate</text>
        <dbReference type="Rhea" id="RHEA:21700"/>
        <dbReference type="ChEBI" id="CHEBI:15377"/>
        <dbReference type="ChEBI" id="CHEBI:43474"/>
        <dbReference type="ChEBI" id="CHEBI:49252"/>
        <dbReference type="ChEBI" id="CHEBI:58828"/>
        <dbReference type="EC" id="3.1.3.77"/>
    </reaction>
</comment>
<keyword evidence="4" id="KW-0479">Metal-binding</keyword>
<dbReference type="InterPro" id="IPR023214">
    <property type="entry name" value="HAD_sf"/>
</dbReference>
<keyword evidence="2 4" id="KW-0378">Hydrolase</keyword>
<comment type="caution">
    <text evidence="5">The sequence shown here is derived from an EMBL/GenBank/DDBJ whole genome shotgun (WGS) entry which is preliminary data.</text>
</comment>
<name>A0A9Q3YN88_9GAMM</name>
<organism evidence="5 6">
    <name type="scientific">Alloalcanivorax marinus</name>
    <dbReference type="NCBI Taxonomy" id="1177169"/>
    <lineage>
        <taxon>Bacteria</taxon>
        <taxon>Pseudomonadati</taxon>
        <taxon>Pseudomonadota</taxon>
        <taxon>Gammaproteobacteria</taxon>
        <taxon>Oceanospirillales</taxon>
        <taxon>Alcanivoracaceae</taxon>
        <taxon>Alloalcanivorax</taxon>
    </lineage>
</organism>
<dbReference type="PANTHER" id="PTHR20371:SF1">
    <property type="entry name" value="ENOLASE-PHOSPHATASE E1"/>
    <property type="match status" value="1"/>
</dbReference>